<evidence type="ECO:0000256" key="8">
    <source>
        <dbReference type="RuleBase" id="RU000461"/>
    </source>
</evidence>
<keyword evidence="7 8" id="KW-0349">Heme</keyword>
<dbReference type="PRINTS" id="PR00465">
    <property type="entry name" value="EP450IV"/>
</dbReference>
<feature type="binding site" description="axial binding residue" evidence="7">
    <location>
        <position position="474"/>
    </location>
    <ligand>
        <name>heme</name>
        <dbReference type="ChEBI" id="CHEBI:30413"/>
    </ligand>
    <ligandPart>
        <name>Fe</name>
        <dbReference type="ChEBI" id="CHEBI:18248"/>
    </ligandPart>
</feature>
<dbReference type="Pfam" id="PF00067">
    <property type="entry name" value="p450"/>
    <property type="match status" value="2"/>
</dbReference>
<reference evidence="9 10" key="1">
    <citation type="journal article" date="2020" name="ISME J.">
        <title>Uncovering the hidden diversity of litter-decomposition mechanisms in mushroom-forming fungi.</title>
        <authorList>
            <person name="Floudas D."/>
            <person name="Bentzer J."/>
            <person name="Ahren D."/>
            <person name="Johansson T."/>
            <person name="Persson P."/>
            <person name="Tunlid A."/>
        </authorList>
    </citation>
    <scope>NUCLEOTIDE SEQUENCE [LARGE SCALE GENOMIC DNA]</scope>
    <source>
        <strain evidence="9 10">CBS 291.85</strain>
    </source>
</reference>
<evidence type="ECO:0000313" key="9">
    <source>
        <dbReference type="EMBL" id="KAF5365174.1"/>
    </source>
</evidence>
<dbReference type="GO" id="GO:0016705">
    <property type="term" value="F:oxidoreductase activity, acting on paired donors, with incorporation or reduction of molecular oxygen"/>
    <property type="evidence" value="ECO:0007669"/>
    <property type="project" value="InterPro"/>
</dbReference>
<keyword evidence="6 8" id="KW-0503">Monooxygenase</keyword>
<dbReference type="GO" id="GO:0005506">
    <property type="term" value="F:iron ion binding"/>
    <property type="evidence" value="ECO:0007669"/>
    <property type="project" value="InterPro"/>
</dbReference>
<dbReference type="CDD" id="cd11041">
    <property type="entry name" value="CYP503A1-like"/>
    <property type="match status" value="1"/>
</dbReference>
<comment type="caution">
    <text evidence="9">The sequence shown here is derived from an EMBL/GenBank/DDBJ whole genome shotgun (WGS) entry which is preliminary data.</text>
</comment>
<dbReference type="PANTHER" id="PTHR46206">
    <property type="entry name" value="CYTOCHROME P450"/>
    <property type="match status" value="1"/>
</dbReference>
<dbReference type="EMBL" id="JAACJM010000028">
    <property type="protein sequence ID" value="KAF5365174.1"/>
    <property type="molecule type" value="Genomic_DNA"/>
</dbReference>
<evidence type="ECO:0000256" key="6">
    <source>
        <dbReference type="ARBA" id="ARBA00023033"/>
    </source>
</evidence>
<dbReference type="GO" id="GO:0004497">
    <property type="term" value="F:monooxygenase activity"/>
    <property type="evidence" value="ECO:0007669"/>
    <property type="project" value="UniProtKB-KW"/>
</dbReference>
<accession>A0A8H5GI16</accession>
<sequence>MSIHVSLNSMAPALVGLVVTLLLHKIWRVRSEQVQLAAIPTIGPQGFFGSYIGAIQFMSRGREMVEEGYYKYPEGAFKIPLINGWVIYVNGKKMAEDIKKASTNELNFVEAVGERLKLDYTMGKGIRVLPYHAEVVRTTLTRSIAARFPDIRDEIVHAFNNVVPATEDWTSVHALPSIMKIVTRTTNRFLVGLPLCREPEWIDLNMNYTIKVFLSAQCIDLFPTFLHPIIARMVTPLPSAMRRSMKYLVPMIEERLAKEKEYGNEDWPDKPNDLLSWLLEDTPGPEQRTMEELTHRVLAVNLAAIHTTSMAFTNTLYHLAAAKPDVVQTLREEIEEAVNEMGWTKLTMGRLWKLDSFLQETQRTNGTGASEIVSPMSSSPLFVCAHLNPIYIAVMSRKVMKDFIFSDGTFVPAGSIIAYPGYSTHHDESLYKNATTMDPFRFSKMREQNGESIRHQMVTTREEWVLFGTGKTACPGRFFAVNELKALLSHVLLTYDVKLEQEGELPQDEWYADACVPNKSAHVLFRRRQS</sequence>
<evidence type="ECO:0000256" key="1">
    <source>
        <dbReference type="ARBA" id="ARBA00001971"/>
    </source>
</evidence>
<dbReference type="InterPro" id="IPR036396">
    <property type="entry name" value="Cyt_P450_sf"/>
</dbReference>
<keyword evidence="10" id="KW-1185">Reference proteome</keyword>
<evidence type="ECO:0008006" key="11">
    <source>
        <dbReference type="Google" id="ProtNLM"/>
    </source>
</evidence>
<keyword evidence="3 7" id="KW-0479">Metal-binding</keyword>
<keyword evidence="4 8" id="KW-0560">Oxidoreductase</keyword>
<evidence type="ECO:0000256" key="5">
    <source>
        <dbReference type="ARBA" id="ARBA00023004"/>
    </source>
</evidence>
<dbReference type="InterPro" id="IPR002403">
    <property type="entry name" value="Cyt_P450_E_grp-IV"/>
</dbReference>
<dbReference type="PANTHER" id="PTHR46206:SF6">
    <property type="entry name" value="CYTOCHROME P450 MONOOXYGENASE AN1598-RELATED"/>
    <property type="match status" value="1"/>
</dbReference>
<comment type="cofactor">
    <cofactor evidence="1 7">
        <name>heme</name>
        <dbReference type="ChEBI" id="CHEBI:30413"/>
    </cofactor>
</comment>
<comment type="similarity">
    <text evidence="2 8">Belongs to the cytochrome P450 family.</text>
</comment>
<dbReference type="GO" id="GO:0020037">
    <property type="term" value="F:heme binding"/>
    <property type="evidence" value="ECO:0007669"/>
    <property type="project" value="InterPro"/>
</dbReference>
<name>A0A8H5GI16_9AGAR</name>
<gene>
    <name evidence="9" type="ORF">D9758_005367</name>
</gene>
<dbReference type="InterPro" id="IPR001128">
    <property type="entry name" value="Cyt_P450"/>
</dbReference>
<dbReference type="Gene3D" id="1.10.630.10">
    <property type="entry name" value="Cytochrome P450"/>
    <property type="match status" value="1"/>
</dbReference>
<evidence type="ECO:0000313" key="10">
    <source>
        <dbReference type="Proteomes" id="UP000559256"/>
    </source>
</evidence>
<dbReference type="InterPro" id="IPR017972">
    <property type="entry name" value="Cyt_P450_CS"/>
</dbReference>
<evidence type="ECO:0000256" key="3">
    <source>
        <dbReference type="ARBA" id="ARBA00022723"/>
    </source>
</evidence>
<keyword evidence="5 7" id="KW-0408">Iron</keyword>
<dbReference type="SUPFAM" id="SSF48264">
    <property type="entry name" value="Cytochrome P450"/>
    <property type="match status" value="1"/>
</dbReference>
<evidence type="ECO:0000256" key="2">
    <source>
        <dbReference type="ARBA" id="ARBA00010617"/>
    </source>
</evidence>
<evidence type="ECO:0000256" key="4">
    <source>
        <dbReference type="ARBA" id="ARBA00023002"/>
    </source>
</evidence>
<protein>
    <recommendedName>
        <fullName evidence="11">Cytochrome P450</fullName>
    </recommendedName>
</protein>
<proteinExistence type="inferred from homology"/>
<dbReference type="Proteomes" id="UP000559256">
    <property type="component" value="Unassembled WGS sequence"/>
</dbReference>
<organism evidence="9 10">
    <name type="scientific">Tetrapyrgos nigripes</name>
    <dbReference type="NCBI Taxonomy" id="182062"/>
    <lineage>
        <taxon>Eukaryota</taxon>
        <taxon>Fungi</taxon>
        <taxon>Dikarya</taxon>
        <taxon>Basidiomycota</taxon>
        <taxon>Agaricomycotina</taxon>
        <taxon>Agaricomycetes</taxon>
        <taxon>Agaricomycetidae</taxon>
        <taxon>Agaricales</taxon>
        <taxon>Marasmiineae</taxon>
        <taxon>Marasmiaceae</taxon>
        <taxon>Tetrapyrgos</taxon>
    </lineage>
</organism>
<dbReference type="OrthoDB" id="1844152at2759"/>
<dbReference type="AlphaFoldDB" id="A0A8H5GI16"/>
<evidence type="ECO:0000256" key="7">
    <source>
        <dbReference type="PIRSR" id="PIRSR602403-1"/>
    </source>
</evidence>
<dbReference type="PROSITE" id="PS00086">
    <property type="entry name" value="CYTOCHROME_P450"/>
    <property type="match status" value="1"/>
</dbReference>